<protein>
    <submittedName>
        <fullName evidence="3">Uncharacterized protein</fullName>
    </submittedName>
</protein>
<dbReference type="AlphaFoldDB" id="A0AAN9GKG0"/>
<proteinExistence type="predicted"/>
<dbReference type="EMBL" id="JBAMIC010000002">
    <property type="protein sequence ID" value="KAK7111842.1"/>
    <property type="molecule type" value="Genomic_DNA"/>
</dbReference>
<feature type="coiled-coil region" evidence="1">
    <location>
        <begin position="135"/>
        <end position="162"/>
    </location>
</feature>
<organism evidence="3 4">
    <name type="scientific">Littorina saxatilis</name>
    <dbReference type="NCBI Taxonomy" id="31220"/>
    <lineage>
        <taxon>Eukaryota</taxon>
        <taxon>Metazoa</taxon>
        <taxon>Spiralia</taxon>
        <taxon>Lophotrochozoa</taxon>
        <taxon>Mollusca</taxon>
        <taxon>Gastropoda</taxon>
        <taxon>Caenogastropoda</taxon>
        <taxon>Littorinimorpha</taxon>
        <taxon>Littorinoidea</taxon>
        <taxon>Littorinidae</taxon>
        <taxon>Littorina</taxon>
    </lineage>
</organism>
<keyword evidence="1" id="KW-0175">Coiled coil</keyword>
<feature type="compositionally biased region" description="Basic and acidic residues" evidence="2">
    <location>
        <begin position="200"/>
        <end position="216"/>
    </location>
</feature>
<evidence type="ECO:0000313" key="3">
    <source>
        <dbReference type="EMBL" id="KAK7111842.1"/>
    </source>
</evidence>
<accession>A0AAN9GKG0</accession>
<comment type="caution">
    <text evidence="3">The sequence shown here is derived from an EMBL/GenBank/DDBJ whole genome shotgun (WGS) entry which is preliminary data.</text>
</comment>
<keyword evidence="4" id="KW-1185">Reference proteome</keyword>
<sequence length="216" mass="24646">MFRGPDKDELRQQVAHVTLEMQKIQGKAQDLRNIFNDLEELYVEAEGCCFPFKYFVLKDLVHDAADVATNVTVKWYGSDNETDDKKKARGGVRRLLENCRELAHRMNQYEGIMEELSVLNKKGLEKALEERQTALVQEKLLLSQLEKLLQQLQDLHAESQTHWFWPRYVMLKRGVSGAIGAFRSVPGLSGSSSVVYSQGNDDKNSALQSDRTKGRV</sequence>
<reference evidence="3 4" key="1">
    <citation type="submission" date="2024-02" db="EMBL/GenBank/DDBJ databases">
        <title>Chromosome-scale genome assembly of the rough periwinkle Littorina saxatilis.</title>
        <authorList>
            <person name="De Jode A."/>
            <person name="Faria R."/>
            <person name="Formenti G."/>
            <person name="Sims Y."/>
            <person name="Smith T.P."/>
            <person name="Tracey A."/>
            <person name="Wood J.M.D."/>
            <person name="Zagrodzka Z.B."/>
            <person name="Johannesson K."/>
            <person name="Butlin R.K."/>
            <person name="Leder E.H."/>
        </authorList>
    </citation>
    <scope>NUCLEOTIDE SEQUENCE [LARGE SCALE GENOMIC DNA]</scope>
    <source>
        <strain evidence="3">Snail1</strain>
        <tissue evidence="3">Muscle</tissue>
    </source>
</reference>
<evidence type="ECO:0000256" key="2">
    <source>
        <dbReference type="SAM" id="MobiDB-lite"/>
    </source>
</evidence>
<feature type="coiled-coil region" evidence="1">
    <location>
        <begin position="7"/>
        <end position="41"/>
    </location>
</feature>
<dbReference type="Proteomes" id="UP001374579">
    <property type="component" value="Unassembled WGS sequence"/>
</dbReference>
<evidence type="ECO:0000313" key="4">
    <source>
        <dbReference type="Proteomes" id="UP001374579"/>
    </source>
</evidence>
<gene>
    <name evidence="3" type="ORF">V1264_011409</name>
</gene>
<evidence type="ECO:0000256" key="1">
    <source>
        <dbReference type="SAM" id="Coils"/>
    </source>
</evidence>
<name>A0AAN9GKG0_9CAEN</name>
<feature type="region of interest" description="Disordered" evidence="2">
    <location>
        <begin position="193"/>
        <end position="216"/>
    </location>
</feature>